<dbReference type="OrthoDB" id="538223at2759"/>
<evidence type="ECO:0000313" key="3">
    <source>
        <dbReference type="Proteomes" id="UP000245207"/>
    </source>
</evidence>
<dbReference type="STRING" id="35608.A0A2U1LS48"/>
<dbReference type="InterPro" id="IPR027417">
    <property type="entry name" value="P-loop_NTPase"/>
</dbReference>
<evidence type="ECO:0000313" key="2">
    <source>
        <dbReference type="EMBL" id="PWA51820.1"/>
    </source>
</evidence>
<name>A0A2U1LS48_ARTAN</name>
<dbReference type="Pfam" id="PF21090">
    <property type="entry name" value="P-loop_SecA"/>
    <property type="match status" value="1"/>
</dbReference>
<comment type="caution">
    <text evidence="2">The sequence shown here is derived from an EMBL/GenBank/DDBJ whole genome shotgun (WGS) entry which is preliminary data.</text>
</comment>
<dbReference type="EMBL" id="PKPP01008017">
    <property type="protein sequence ID" value="PWA51820.1"/>
    <property type="molecule type" value="Genomic_DNA"/>
</dbReference>
<organism evidence="2 3">
    <name type="scientific">Artemisia annua</name>
    <name type="common">Sweet wormwood</name>
    <dbReference type="NCBI Taxonomy" id="35608"/>
    <lineage>
        <taxon>Eukaryota</taxon>
        <taxon>Viridiplantae</taxon>
        <taxon>Streptophyta</taxon>
        <taxon>Embryophyta</taxon>
        <taxon>Tracheophyta</taxon>
        <taxon>Spermatophyta</taxon>
        <taxon>Magnoliopsida</taxon>
        <taxon>eudicotyledons</taxon>
        <taxon>Gunneridae</taxon>
        <taxon>Pentapetalae</taxon>
        <taxon>asterids</taxon>
        <taxon>campanulids</taxon>
        <taxon>Asterales</taxon>
        <taxon>Asteraceae</taxon>
        <taxon>Asteroideae</taxon>
        <taxon>Anthemideae</taxon>
        <taxon>Artemisiinae</taxon>
        <taxon>Artemisia</taxon>
    </lineage>
</organism>
<dbReference type="AlphaFoldDB" id="A0A2U1LS48"/>
<dbReference type="Proteomes" id="UP000245207">
    <property type="component" value="Unassembled WGS sequence"/>
</dbReference>
<evidence type="ECO:0000259" key="1">
    <source>
        <dbReference type="Pfam" id="PF21090"/>
    </source>
</evidence>
<dbReference type="InterPro" id="IPR044722">
    <property type="entry name" value="SecA_SF2_C"/>
</dbReference>
<feature type="domain" description="SecA C-terminal helicase" evidence="1">
    <location>
        <begin position="114"/>
        <end position="152"/>
    </location>
</feature>
<reference evidence="2 3" key="1">
    <citation type="journal article" date="2018" name="Mol. Plant">
        <title>The genome of Artemisia annua provides insight into the evolution of Asteraceae family and artemisinin biosynthesis.</title>
        <authorList>
            <person name="Shen Q."/>
            <person name="Zhang L."/>
            <person name="Liao Z."/>
            <person name="Wang S."/>
            <person name="Yan T."/>
            <person name="Shi P."/>
            <person name="Liu M."/>
            <person name="Fu X."/>
            <person name="Pan Q."/>
            <person name="Wang Y."/>
            <person name="Lv Z."/>
            <person name="Lu X."/>
            <person name="Zhang F."/>
            <person name="Jiang W."/>
            <person name="Ma Y."/>
            <person name="Chen M."/>
            <person name="Hao X."/>
            <person name="Li L."/>
            <person name="Tang Y."/>
            <person name="Lv G."/>
            <person name="Zhou Y."/>
            <person name="Sun X."/>
            <person name="Brodelius P.E."/>
            <person name="Rose J.K.C."/>
            <person name="Tang K."/>
        </authorList>
    </citation>
    <scope>NUCLEOTIDE SEQUENCE [LARGE SCALE GENOMIC DNA]</scope>
    <source>
        <strain evidence="3">cv. Huhao1</strain>
        <tissue evidence="2">Leaf</tissue>
    </source>
</reference>
<accession>A0A2U1LS48</accession>
<sequence>MYNTDKDNDEETEIIDEAEHVILAAIEACKSLDTGSENRAPLNDSNASLSLIPSKGFRGEGSFFWKCRGAVWTNNYLRGCLGHNKCKLIPPYHDVSSNSRRDGVIAKLCDTFLKIAKEYKAYTEGKKKIVAGGGLHVVWTECHESRQIDNQLLPKRYHDWYSRNAEVTGDEIDDGIFFPLHYEGAARSFVTR</sequence>
<proteinExistence type="predicted"/>
<protein>
    <submittedName>
        <fullName evidence="2">Protein translocase subunit SECA1, chloroplastic</fullName>
    </submittedName>
</protein>
<dbReference type="Gene3D" id="3.40.50.300">
    <property type="entry name" value="P-loop containing nucleotide triphosphate hydrolases"/>
    <property type="match status" value="1"/>
</dbReference>
<gene>
    <name evidence="2" type="ORF">CTI12_AA460170</name>
</gene>
<keyword evidence="3" id="KW-1185">Reference proteome</keyword>